<accession>A0A919KSM3</accession>
<dbReference type="Proteomes" id="UP000617734">
    <property type="component" value="Unassembled WGS sequence"/>
</dbReference>
<feature type="transmembrane region" description="Helical" evidence="2">
    <location>
        <begin position="54"/>
        <end position="80"/>
    </location>
</feature>
<evidence type="ECO:0000313" key="3">
    <source>
        <dbReference type="EMBL" id="GHH70496.1"/>
    </source>
</evidence>
<name>A0A919KSM3_9ACTN</name>
<feature type="transmembrane region" description="Helical" evidence="2">
    <location>
        <begin position="143"/>
        <end position="165"/>
    </location>
</feature>
<feature type="region of interest" description="Disordered" evidence="1">
    <location>
        <begin position="1"/>
        <end position="37"/>
    </location>
</feature>
<gene>
    <name evidence="3" type="ORF">GCM10018781_30370</name>
</gene>
<sequence>MPEPRRRRVPVRPPRSRFPGAGRRPGAGRPGGAPGPAAGRAEGGLGPLLRKAAYVLAPGTLVIGLLYYFGSTYTAAYYAFFGVPTSDLSFSVQGYLANSANAVFLPVWSVLCCALVVTLVLCAADGRVRLRRGAAGWRRAYPVLLLVGLALLLLGFAVFLEPPWWSRSVLSRLRPGWPRELVPPLVVAAGAGLAVGAVSLRRLGRRPVGGGAPGERVWTATAAVLVAMLVLTVFFALARYAGDTGRARAGADAASGFRGGTFALLYLRHPMVYDVTGISFHDMGEGGGPFRYRYAGFVVLAKSPSSYYLVSHEWRPGNDVTVVLPEDDSVRVEVRGNSARYGE</sequence>
<feature type="compositionally biased region" description="Basic residues" evidence="1">
    <location>
        <begin position="1"/>
        <end position="10"/>
    </location>
</feature>
<proteinExistence type="predicted"/>
<feature type="transmembrane region" description="Helical" evidence="2">
    <location>
        <begin position="185"/>
        <end position="204"/>
    </location>
</feature>
<evidence type="ECO:0000256" key="1">
    <source>
        <dbReference type="SAM" id="MobiDB-lite"/>
    </source>
</evidence>
<organism evidence="3 4">
    <name type="scientific">Kitasatospora indigofera</name>
    <dbReference type="NCBI Taxonomy" id="67307"/>
    <lineage>
        <taxon>Bacteria</taxon>
        <taxon>Bacillati</taxon>
        <taxon>Actinomycetota</taxon>
        <taxon>Actinomycetes</taxon>
        <taxon>Kitasatosporales</taxon>
        <taxon>Streptomycetaceae</taxon>
        <taxon>Kitasatospora</taxon>
    </lineage>
</organism>
<feature type="transmembrane region" description="Helical" evidence="2">
    <location>
        <begin position="100"/>
        <end position="122"/>
    </location>
</feature>
<dbReference type="EMBL" id="BNBO01000014">
    <property type="protein sequence ID" value="GHH70496.1"/>
    <property type="molecule type" value="Genomic_DNA"/>
</dbReference>
<keyword evidence="2" id="KW-0472">Membrane</keyword>
<evidence type="ECO:0000313" key="4">
    <source>
        <dbReference type="Proteomes" id="UP000617734"/>
    </source>
</evidence>
<dbReference type="AlphaFoldDB" id="A0A919KSM3"/>
<feature type="transmembrane region" description="Helical" evidence="2">
    <location>
        <begin position="216"/>
        <end position="238"/>
    </location>
</feature>
<feature type="compositionally biased region" description="Gly residues" evidence="1">
    <location>
        <begin position="23"/>
        <end position="34"/>
    </location>
</feature>
<protein>
    <submittedName>
        <fullName evidence="3">Uncharacterized protein</fullName>
    </submittedName>
</protein>
<evidence type="ECO:0000256" key="2">
    <source>
        <dbReference type="SAM" id="Phobius"/>
    </source>
</evidence>
<keyword evidence="4" id="KW-1185">Reference proteome</keyword>
<keyword evidence="2" id="KW-1133">Transmembrane helix</keyword>
<comment type="caution">
    <text evidence="3">The sequence shown here is derived from an EMBL/GenBank/DDBJ whole genome shotgun (WGS) entry which is preliminary data.</text>
</comment>
<reference evidence="3" key="2">
    <citation type="submission" date="2020-09" db="EMBL/GenBank/DDBJ databases">
        <authorList>
            <person name="Sun Q."/>
            <person name="Ohkuma M."/>
        </authorList>
    </citation>
    <scope>NUCLEOTIDE SEQUENCE</scope>
    <source>
        <strain evidence="3">JCM 4646</strain>
    </source>
</reference>
<keyword evidence="2" id="KW-0812">Transmembrane</keyword>
<reference evidence="3" key="1">
    <citation type="journal article" date="2014" name="Int. J. Syst. Evol. Microbiol.">
        <title>Complete genome sequence of Corynebacterium casei LMG S-19264T (=DSM 44701T), isolated from a smear-ripened cheese.</title>
        <authorList>
            <consortium name="US DOE Joint Genome Institute (JGI-PGF)"/>
            <person name="Walter F."/>
            <person name="Albersmeier A."/>
            <person name="Kalinowski J."/>
            <person name="Ruckert C."/>
        </authorList>
    </citation>
    <scope>NUCLEOTIDE SEQUENCE</scope>
    <source>
        <strain evidence="3">JCM 4646</strain>
    </source>
</reference>